<organism evidence="1 2">
    <name type="scientific">Sporolactobacillus inulinus CASD</name>
    <dbReference type="NCBI Taxonomy" id="1069536"/>
    <lineage>
        <taxon>Bacteria</taxon>
        <taxon>Bacillati</taxon>
        <taxon>Bacillota</taxon>
        <taxon>Bacilli</taxon>
        <taxon>Bacillales</taxon>
        <taxon>Sporolactobacillaceae</taxon>
        <taxon>Sporolactobacillus</taxon>
    </lineage>
</organism>
<sequence>MTFDLKIVRSYPRADDFLYKGISKVGDDAPPNGNRHKAFACSVDAIALFVSSVKMTAAHHKSENLLGTGSFVC</sequence>
<accession>A0A0U1QNU4</accession>
<name>A0A0U1QNU4_9BACL</name>
<dbReference type="RefSeq" id="WP_010026742.1">
    <property type="nucleotide sequence ID" value="NZ_AFVQ02000098.1"/>
</dbReference>
<dbReference type="AlphaFoldDB" id="A0A0U1QNU4"/>
<comment type="caution">
    <text evidence="1">The sequence shown here is derived from an EMBL/GenBank/DDBJ whole genome shotgun (WGS) entry which is preliminary data.</text>
</comment>
<dbReference type="STRING" id="1069536.SINU_07895"/>
<reference evidence="1 2" key="1">
    <citation type="journal article" date="2011" name="J. Bacteriol.">
        <title>Draft genome sequence of Sporolactobacillus inulinus strain CASD, an efficient D-lactic acid-producing bacterium with high-concentration lactate tolerance capability.</title>
        <authorList>
            <person name="Yu B."/>
            <person name="Su F."/>
            <person name="Wang L."/>
            <person name="Xu K."/>
            <person name="Zhao B."/>
            <person name="Xu P."/>
        </authorList>
    </citation>
    <scope>NUCLEOTIDE SEQUENCE [LARGE SCALE GENOMIC DNA]</scope>
    <source>
        <strain evidence="1 2">CASD</strain>
    </source>
</reference>
<evidence type="ECO:0000313" key="1">
    <source>
        <dbReference type="EMBL" id="KLI02478.1"/>
    </source>
</evidence>
<dbReference type="Proteomes" id="UP000035553">
    <property type="component" value="Unassembled WGS sequence"/>
</dbReference>
<evidence type="ECO:0000313" key="2">
    <source>
        <dbReference type="Proteomes" id="UP000035553"/>
    </source>
</evidence>
<gene>
    <name evidence="1" type="ORF">SINU_07895</name>
</gene>
<protein>
    <submittedName>
        <fullName evidence="1">Uncharacterized protein</fullName>
    </submittedName>
</protein>
<proteinExistence type="predicted"/>
<keyword evidence="2" id="KW-1185">Reference proteome</keyword>
<dbReference type="EMBL" id="AFVQ02000098">
    <property type="protein sequence ID" value="KLI02478.1"/>
    <property type="molecule type" value="Genomic_DNA"/>
</dbReference>